<gene>
    <name evidence="1" type="ORF">ENJ10_09810</name>
</gene>
<dbReference type="PANTHER" id="PTHR33221:SF14">
    <property type="entry name" value="HTH-TYPE TRANSCRIPTIONAL REGULATOR AQ_268-RELATED"/>
    <property type="match status" value="1"/>
</dbReference>
<dbReference type="Pfam" id="PF02082">
    <property type="entry name" value="Rrf2"/>
    <property type="match status" value="1"/>
</dbReference>
<dbReference type="GO" id="GO:0005829">
    <property type="term" value="C:cytosol"/>
    <property type="evidence" value="ECO:0007669"/>
    <property type="project" value="TreeGrafter"/>
</dbReference>
<dbReference type="InterPro" id="IPR036388">
    <property type="entry name" value="WH-like_DNA-bd_sf"/>
</dbReference>
<comment type="caution">
    <text evidence="1">The sequence shown here is derived from an EMBL/GenBank/DDBJ whole genome shotgun (WGS) entry which is preliminary data.</text>
</comment>
<dbReference type="PROSITE" id="PS01332">
    <property type="entry name" value="HTH_RRF2_1"/>
    <property type="match status" value="1"/>
</dbReference>
<dbReference type="InterPro" id="IPR000944">
    <property type="entry name" value="Tscrpt_reg_Rrf2"/>
</dbReference>
<sequence length="150" mass="17248">MLFSLKKEYDHAIRICGFLAGHYDQPEPIPVRRLAAGLLVSRPFATKIVYQLRVGGIISSEQGKYGGVRLKRPPETITLYDVLEAMGMGRMISECVLEEDFCPLPAPCKIHGFFMEQEARLVKVFQSRKIADFAFTEEDFEEKYRQHHHD</sequence>
<evidence type="ECO:0000313" key="1">
    <source>
        <dbReference type="EMBL" id="HED10972.1"/>
    </source>
</evidence>
<dbReference type="InterPro" id="IPR030489">
    <property type="entry name" value="TR_Rrf2-type_CS"/>
</dbReference>
<accession>A0A7V1LNW3</accession>
<dbReference type="InterPro" id="IPR036390">
    <property type="entry name" value="WH_DNA-bd_sf"/>
</dbReference>
<dbReference type="PANTHER" id="PTHR33221">
    <property type="entry name" value="WINGED HELIX-TURN-HELIX TRANSCRIPTIONAL REGULATOR, RRF2 FAMILY"/>
    <property type="match status" value="1"/>
</dbReference>
<name>A0A7V1LNW3_CALAY</name>
<dbReference type="GO" id="GO:0003700">
    <property type="term" value="F:DNA-binding transcription factor activity"/>
    <property type="evidence" value="ECO:0007669"/>
    <property type="project" value="TreeGrafter"/>
</dbReference>
<reference evidence="1" key="1">
    <citation type="journal article" date="2020" name="mSystems">
        <title>Genome- and Community-Level Interaction Insights into Carbon Utilization and Element Cycling Functions of Hydrothermarchaeota in Hydrothermal Sediment.</title>
        <authorList>
            <person name="Zhou Z."/>
            <person name="Liu Y."/>
            <person name="Xu W."/>
            <person name="Pan J."/>
            <person name="Luo Z.H."/>
            <person name="Li M."/>
        </authorList>
    </citation>
    <scope>NUCLEOTIDE SEQUENCE [LARGE SCALE GENOMIC DNA]</scope>
    <source>
        <strain evidence="1">HyVt-456</strain>
    </source>
</reference>
<proteinExistence type="predicted"/>
<dbReference type="EMBL" id="DRLD01000271">
    <property type="protein sequence ID" value="HED10972.1"/>
    <property type="molecule type" value="Genomic_DNA"/>
</dbReference>
<dbReference type="AlphaFoldDB" id="A0A7V1LNW3"/>
<dbReference type="Gene3D" id="1.10.10.10">
    <property type="entry name" value="Winged helix-like DNA-binding domain superfamily/Winged helix DNA-binding domain"/>
    <property type="match status" value="1"/>
</dbReference>
<organism evidence="1">
    <name type="scientific">Caldithrix abyssi</name>
    <dbReference type="NCBI Taxonomy" id="187145"/>
    <lineage>
        <taxon>Bacteria</taxon>
        <taxon>Pseudomonadati</taxon>
        <taxon>Calditrichota</taxon>
        <taxon>Calditrichia</taxon>
        <taxon>Calditrichales</taxon>
        <taxon>Calditrichaceae</taxon>
        <taxon>Caldithrix</taxon>
    </lineage>
</organism>
<protein>
    <submittedName>
        <fullName evidence="1">Rrf2 family transcriptional regulator</fullName>
    </submittedName>
</protein>
<dbReference type="Proteomes" id="UP000886005">
    <property type="component" value="Unassembled WGS sequence"/>
</dbReference>
<dbReference type="PROSITE" id="PS51197">
    <property type="entry name" value="HTH_RRF2_2"/>
    <property type="match status" value="1"/>
</dbReference>
<dbReference type="SUPFAM" id="SSF46785">
    <property type="entry name" value="Winged helix' DNA-binding domain"/>
    <property type="match status" value="1"/>
</dbReference>